<evidence type="ECO:0000313" key="6">
    <source>
        <dbReference type="EMBL" id="KAK2970926.1"/>
    </source>
</evidence>
<proteinExistence type="inferred from homology"/>
<dbReference type="AlphaFoldDB" id="A0AA88QUM0"/>
<dbReference type="Pfam" id="PF00173">
    <property type="entry name" value="Cyt-b5"/>
    <property type="match status" value="1"/>
</dbReference>
<dbReference type="InterPro" id="IPR036400">
    <property type="entry name" value="Cyt_B5-like_heme/steroid_sf"/>
</dbReference>
<gene>
    <name evidence="6" type="ORF">RJ640_021179</name>
</gene>
<evidence type="ECO:0000259" key="5">
    <source>
        <dbReference type="PROSITE" id="PS50255"/>
    </source>
</evidence>
<dbReference type="InterPro" id="IPR018506">
    <property type="entry name" value="Cyt_B5_heme-BS"/>
</dbReference>
<dbReference type="PROSITE" id="PS00191">
    <property type="entry name" value="CYTOCHROME_B5_1"/>
    <property type="match status" value="1"/>
</dbReference>
<evidence type="ECO:0000256" key="4">
    <source>
        <dbReference type="RuleBase" id="RU362121"/>
    </source>
</evidence>
<name>A0AA88QUM0_9ASTE</name>
<protein>
    <recommendedName>
        <fullName evidence="5">Cytochrome b5 heme-binding domain-containing protein</fullName>
    </recommendedName>
</protein>
<keyword evidence="3 4" id="KW-0408">Iron</keyword>
<evidence type="ECO:0000256" key="2">
    <source>
        <dbReference type="ARBA" id="ARBA00022723"/>
    </source>
</evidence>
<dbReference type="Proteomes" id="UP001187471">
    <property type="component" value="Unassembled WGS sequence"/>
</dbReference>
<dbReference type="GO" id="GO:0046872">
    <property type="term" value="F:metal ion binding"/>
    <property type="evidence" value="ECO:0007669"/>
    <property type="project" value="UniProtKB-UniRule"/>
</dbReference>
<comment type="caution">
    <text evidence="6">The sequence shown here is derived from an EMBL/GenBank/DDBJ whole genome shotgun (WGS) entry which is preliminary data.</text>
</comment>
<sequence>MAILLEHDSPCLVYKGHVQEVYDVTKFLDDHPGGDEVLLSATVCFKFSSLNFGLLTVEEADVLGTN</sequence>
<keyword evidence="2 4" id="KW-0479">Metal-binding</keyword>
<organism evidence="6 7">
    <name type="scientific">Escallonia rubra</name>
    <dbReference type="NCBI Taxonomy" id="112253"/>
    <lineage>
        <taxon>Eukaryota</taxon>
        <taxon>Viridiplantae</taxon>
        <taxon>Streptophyta</taxon>
        <taxon>Embryophyta</taxon>
        <taxon>Tracheophyta</taxon>
        <taxon>Spermatophyta</taxon>
        <taxon>Magnoliopsida</taxon>
        <taxon>eudicotyledons</taxon>
        <taxon>Gunneridae</taxon>
        <taxon>Pentapetalae</taxon>
        <taxon>asterids</taxon>
        <taxon>campanulids</taxon>
        <taxon>Escalloniales</taxon>
        <taxon>Escalloniaceae</taxon>
        <taxon>Escallonia</taxon>
    </lineage>
</organism>
<reference evidence="6" key="1">
    <citation type="submission" date="2022-12" db="EMBL/GenBank/DDBJ databases">
        <title>Draft genome assemblies for two species of Escallonia (Escalloniales).</title>
        <authorList>
            <person name="Chanderbali A."/>
            <person name="Dervinis C."/>
            <person name="Anghel I."/>
            <person name="Soltis D."/>
            <person name="Soltis P."/>
            <person name="Zapata F."/>
        </authorList>
    </citation>
    <scope>NUCLEOTIDE SEQUENCE</scope>
    <source>
        <strain evidence="6">UCBG92.1500</strain>
        <tissue evidence="6">Leaf</tissue>
    </source>
</reference>
<accession>A0AA88QUM0</accession>
<feature type="domain" description="Cytochrome b5 heme-binding" evidence="5">
    <location>
        <begin position="12"/>
        <end position="41"/>
    </location>
</feature>
<evidence type="ECO:0000256" key="3">
    <source>
        <dbReference type="ARBA" id="ARBA00023004"/>
    </source>
</evidence>
<evidence type="ECO:0000313" key="7">
    <source>
        <dbReference type="Proteomes" id="UP001187471"/>
    </source>
</evidence>
<evidence type="ECO:0000256" key="1">
    <source>
        <dbReference type="ARBA" id="ARBA00022617"/>
    </source>
</evidence>
<dbReference type="GO" id="GO:0020037">
    <property type="term" value="F:heme binding"/>
    <property type="evidence" value="ECO:0007669"/>
    <property type="project" value="UniProtKB-UniRule"/>
</dbReference>
<dbReference type="SUPFAM" id="SSF55856">
    <property type="entry name" value="Cytochrome b5-like heme/steroid binding domain"/>
    <property type="match status" value="1"/>
</dbReference>
<comment type="similarity">
    <text evidence="4">Belongs to the cytochrome b5 family.</text>
</comment>
<keyword evidence="7" id="KW-1185">Reference proteome</keyword>
<dbReference type="PROSITE" id="PS50255">
    <property type="entry name" value="CYTOCHROME_B5_2"/>
    <property type="match status" value="1"/>
</dbReference>
<dbReference type="Gene3D" id="3.10.120.10">
    <property type="entry name" value="Cytochrome b5-like heme/steroid binding domain"/>
    <property type="match status" value="1"/>
</dbReference>
<keyword evidence="1 4" id="KW-0349">Heme</keyword>
<dbReference type="EMBL" id="JAVXUO010002626">
    <property type="protein sequence ID" value="KAK2970926.1"/>
    <property type="molecule type" value="Genomic_DNA"/>
</dbReference>
<dbReference type="InterPro" id="IPR001199">
    <property type="entry name" value="Cyt_B5-like_heme/steroid-bd"/>
</dbReference>